<sequence length="222" mass="25352">MSFFKKLFGGRNKEVELSTREFTEEEYNIDYELKEQGLESVLGKMHGIVGHAIIPFSIGGAVDMYYFKNHIKGTGFATMELLNPDGFGPKPNRIGTYELVGFTKLAYNDSEENETEFNTIERRFCGIFTTIGNYASQAILNPNETIEVPNGTDENNCLILDNYRPDNKEFKIGERNHHLLLCLEVFRSEMEFARKNGSGKLINLLKEKGFYPYSDLDRNSVV</sequence>
<dbReference type="AlphaFoldDB" id="A0A3E0EBY5"/>
<proteinExistence type="predicted"/>
<dbReference type="EMBL" id="QUNI01000012">
    <property type="protein sequence ID" value="REG94739.1"/>
    <property type="molecule type" value="Genomic_DNA"/>
</dbReference>
<name>A0A3E0EBY5_9FLAO</name>
<dbReference type="OrthoDB" id="1364053at2"/>
<dbReference type="RefSeq" id="WP_115814515.1">
    <property type="nucleotide sequence ID" value="NZ_QUNI01000012.1"/>
</dbReference>
<organism evidence="1 2">
    <name type="scientific">Flavobacterium aquicola</name>
    <dbReference type="NCBI Taxonomy" id="1682742"/>
    <lineage>
        <taxon>Bacteria</taxon>
        <taxon>Pseudomonadati</taxon>
        <taxon>Bacteroidota</taxon>
        <taxon>Flavobacteriia</taxon>
        <taxon>Flavobacteriales</taxon>
        <taxon>Flavobacteriaceae</taxon>
        <taxon>Flavobacterium</taxon>
    </lineage>
</organism>
<evidence type="ECO:0000313" key="1">
    <source>
        <dbReference type="EMBL" id="REG94739.1"/>
    </source>
</evidence>
<keyword evidence="2" id="KW-1185">Reference proteome</keyword>
<gene>
    <name evidence="1" type="ORF">C8P67_11230</name>
</gene>
<comment type="caution">
    <text evidence="1">The sequence shown here is derived from an EMBL/GenBank/DDBJ whole genome shotgun (WGS) entry which is preliminary data.</text>
</comment>
<evidence type="ECO:0000313" key="2">
    <source>
        <dbReference type="Proteomes" id="UP000257136"/>
    </source>
</evidence>
<reference evidence="1 2" key="1">
    <citation type="submission" date="2018-08" db="EMBL/GenBank/DDBJ databases">
        <title>Genomic Encyclopedia of Archaeal and Bacterial Type Strains, Phase II (KMG-II): from individual species to whole genera.</title>
        <authorList>
            <person name="Goeker M."/>
        </authorList>
    </citation>
    <scope>NUCLEOTIDE SEQUENCE [LARGE SCALE GENOMIC DNA]</scope>
    <source>
        <strain evidence="1 2">DSM 100880</strain>
    </source>
</reference>
<dbReference type="Proteomes" id="UP000257136">
    <property type="component" value="Unassembled WGS sequence"/>
</dbReference>
<accession>A0A3E0EBY5</accession>
<protein>
    <submittedName>
        <fullName evidence="1">Suppressor of fused protein SUFU</fullName>
    </submittedName>
</protein>